<keyword evidence="6 10" id="KW-0413">Isomerase</keyword>
<evidence type="ECO:0000256" key="8">
    <source>
        <dbReference type="NCBIfam" id="TIGR00652"/>
    </source>
</evidence>
<sequence length="269" mass="30447">MAEIEDFNGLKFYKLTGSGNDFIIIDDRKEKIKEKNFSFLASRLCRRQWSIGADGLIIIRNSKKANFKWHFFNADGSEAEMCGNGGRCVARLAYDLGITKEKLIFETKSGIIYAEVEGNKVKLSLTPPSDLKLNIKLKLNEKDYIVHFVNTGVPHTIILAEDLENIPVKELGRKIRFHPYFQPAGTNVDFVRIISEKEIEIRTYERGVEDETLACGTGAVASAIIAFKLKKLKSPIKVKTKSGEILEIFFNEKLTEVFLKGETRFICEG</sequence>
<comment type="similarity">
    <text evidence="2">Belongs to the diaminopimelate epimerase family.</text>
</comment>
<gene>
    <name evidence="10" type="ORF">ENG63_03010</name>
</gene>
<evidence type="ECO:0000313" key="10">
    <source>
        <dbReference type="EMBL" id="HDD43817.1"/>
    </source>
</evidence>
<comment type="caution">
    <text evidence="10">The sequence shown here is derived from an EMBL/GenBank/DDBJ whole genome shotgun (WGS) entry which is preliminary data.</text>
</comment>
<dbReference type="EMBL" id="DRBS01000117">
    <property type="protein sequence ID" value="HDD43817.1"/>
    <property type="molecule type" value="Genomic_DNA"/>
</dbReference>
<evidence type="ECO:0000256" key="2">
    <source>
        <dbReference type="ARBA" id="ARBA00010219"/>
    </source>
</evidence>
<dbReference type="Gene3D" id="3.10.310.10">
    <property type="entry name" value="Diaminopimelate Epimerase, Chain A, domain 1"/>
    <property type="match status" value="2"/>
</dbReference>
<evidence type="ECO:0000256" key="4">
    <source>
        <dbReference type="ARBA" id="ARBA00022605"/>
    </source>
</evidence>
<dbReference type="EC" id="5.1.1.7" evidence="3 8"/>
<comment type="catalytic activity">
    <reaction evidence="7">
        <text>(2S,6S)-2,6-diaminopimelate = meso-2,6-diaminopimelate</text>
        <dbReference type="Rhea" id="RHEA:15393"/>
        <dbReference type="ChEBI" id="CHEBI:57609"/>
        <dbReference type="ChEBI" id="CHEBI:57791"/>
        <dbReference type="EC" id="5.1.1.7"/>
    </reaction>
</comment>
<comment type="pathway">
    <text evidence="1">Amino-acid biosynthesis; L-lysine biosynthesis via DAP pathway; DL-2,6-diaminopimelate from LL-2,6-diaminopimelate: step 1/1.</text>
</comment>
<dbReference type="NCBIfam" id="TIGR00652">
    <property type="entry name" value="DapF"/>
    <property type="match status" value="1"/>
</dbReference>
<dbReference type="InterPro" id="IPR018510">
    <property type="entry name" value="DAP_epimerase_AS"/>
</dbReference>
<dbReference type="InterPro" id="IPR001653">
    <property type="entry name" value="DAP_epimerase_DapF"/>
</dbReference>
<evidence type="ECO:0000256" key="7">
    <source>
        <dbReference type="ARBA" id="ARBA00051712"/>
    </source>
</evidence>
<evidence type="ECO:0000256" key="9">
    <source>
        <dbReference type="PROSITE-ProRule" id="PRU10125"/>
    </source>
</evidence>
<evidence type="ECO:0000256" key="6">
    <source>
        <dbReference type="ARBA" id="ARBA00023235"/>
    </source>
</evidence>
<dbReference type="UniPathway" id="UPA00034">
    <property type="reaction ID" value="UER00025"/>
</dbReference>
<evidence type="ECO:0000256" key="3">
    <source>
        <dbReference type="ARBA" id="ARBA00013080"/>
    </source>
</evidence>
<dbReference type="PANTHER" id="PTHR31689">
    <property type="entry name" value="DIAMINOPIMELATE EPIMERASE, CHLOROPLASTIC"/>
    <property type="match status" value="1"/>
</dbReference>
<evidence type="ECO:0000256" key="5">
    <source>
        <dbReference type="ARBA" id="ARBA00023154"/>
    </source>
</evidence>
<dbReference type="GO" id="GO:0005829">
    <property type="term" value="C:cytosol"/>
    <property type="evidence" value="ECO:0007669"/>
    <property type="project" value="TreeGrafter"/>
</dbReference>
<dbReference type="SUPFAM" id="SSF54506">
    <property type="entry name" value="Diaminopimelate epimerase-like"/>
    <property type="match status" value="2"/>
</dbReference>
<keyword evidence="4" id="KW-0028">Amino-acid biosynthesis</keyword>
<accession>A0A7C0Y3U8</accession>
<dbReference type="PANTHER" id="PTHR31689:SF0">
    <property type="entry name" value="DIAMINOPIMELATE EPIMERASE"/>
    <property type="match status" value="1"/>
</dbReference>
<proteinExistence type="inferred from homology"/>
<keyword evidence="5" id="KW-0457">Lysine biosynthesis</keyword>
<reference evidence="10" key="1">
    <citation type="journal article" date="2020" name="mSystems">
        <title>Genome- and Community-Level Interaction Insights into Carbon Utilization and Element Cycling Functions of Hydrothermarchaeota in Hydrothermal Sediment.</title>
        <authorList>
            <person name="Zhou Z."/>
            <person name="Liu Y."/>
            <person name="Xu W."/>
            <person name="Pan J."/>
            <person name="Luo Z.H."/>
            <person name="Li M."/>
        </authorList>
    </citation>
    <scope>NUCLEOTIDE SEQUENCE [LARGE SCALE GENOMIC DNA]</scope>
    <source>
        <strain evidence="10">HyVt-233</strain>
    </source>
</reference>
<evidence type="ECO:0000256" key="1">
    <source>
        <dbReference type="ARBA" id="ARBA00005196"/>
    </source>
</evidence>
<name>A0A7C0Y3U8_DESA2</name>
<dbReference type="PROSITE" id="PS01326">
    <property type="entry name" value="DAP_EPIMERASE"/>
    <property type="match status" value="1"/>
</dbReference>
<protein>
    <recommendedName>
        <fullName evidence="3 8">Diaminopimelate epimerase</fullName>
        <ecNumber evidence="3 8">5.1.1.7</ecNumber>
    </recommendedName>
</protein>
<dbReference type="GO" id="GO:0008837">
    <property type="term" value="F:diaminopimelate epimerase activity"/>
    <property type="evidence" value="ECO:0007669"/>
    <property type="project" value="UniProtKB-UniRule"/>
</dbReference>
<dbReference type="HAMAP" id="MF_00197">
    <property type="entry name" value="DAP_epimerase"/>
    <property type="match status" value="1"/>
</dbReference>
<feature type="active site" evidence="9">
    <location>
        <position position="82"/>
    </location>
</feature>
<organism evidence="10">
    <name type="scientific">Desulfofervidus auxilii</name>
    <dbReference type="NCBI Taxonomy" id="1621989"/>
    <lineage>
        <taxon>Bacteria</taxon>
        <taxon>Pseudomonadati</taxon>
        <taxon>Thermodesulfobacteriota</taxon>
        <taxon>Candidatus Desulfofervidia</taxon>
        <taxon>Candidatus Desulfofervidales</taxon>
        <taxon>Candidatus Desulfofervidaceae</taxon>
        <taxon>Candidatus Desulfofervidus</taxon>
    </lineage>
</organism>
<dbReference type="Pfam" id="PF01678">
    <property type="entry name" value="DAP_epimerase"/>
    <property type="match status" value="2"/>
</dbReference>
<dbReference type="GO" id="GO:0009089">
    <property type="term" value="P:lysine biosynthetic process via diaminopimelate"/>
    <property type="evidence" value="ECO:0007669"/>
    <property type="project" value="UniProtKB-UniRule"/>
</dbReference>
<feature type="non-terminal residue" evidence="10">
    <location>
        <position position="269"/>
    </location>
</feature>
<dbReference type="AlphaFoldDB" id="A0A7C0Y3U8"/>
<dbReference type="Proteomes" id="UP000886289">
    <property type="component" value="Unassembled WGS sequence"/>
</dbReference>